<dbReference type="PANTHER" id="PTHR37805:SF1">
    <property type="entry name" value="CYTOPLASMIC PROTEIN"/>
    <property type="match status" value="1"/>
</dbReference>
<dbReference type="RefSeq" id="WP_196123233.1">
    <property type="nucleotide sequence ID" value="NZ_JADPMR010000001.1"/>
</dbReference>
<sequence length="152" mass="17421">MNNNDVLRLVRTTFNLKDKQIIAIFAQAETTVTPEQVQAWLADESAKGAKKLKDVELSTFLNGFINQKRGKRDGEQPKPEANLTNNMVFQKLRIALNLKTEDILNIFELVGVELTKYELSAFFRKPDNKHYRPCPDQILQDFLTGVEGQRLL</sequence>
<gene>
    <name evidence="1" type="ORF">I1A42_08635</name>
</gene>
<reference evidence="1 2" key="1">
    <citation type="submission" date="2020-11" db="EMBL/GenBank/DDBJ databases">
        <title>Vibrio nitrifigilis sp. nov., a marine nitrogen-fixing bacterium isolated from the lagoon sediment of an islet inside an atoll.</title>
        <authorList>
            <person name="Wang L.-T."/>
            <person name="Shieh W.Y."/>
        </authorList>
    </citation>
    <scope>NUCLEOTIDE SEQUENCE [LARGE SCALE GENOMIC DNA]</scope>
    <source>
        <strain evidence="1 2">NFV-1</strain>
    </source>
</reference>
<dbReference type="PANTHER" id="PTHR37805">
    <property type="entry name" value="CYTOPLASMIC PROTEIN-RELATED"/>
    <property type="match status" value="1"/>
</dbReference>
<dbReference type="InterPro" id="IPR009921">
    <property type="entry name" value="YehS-like"/>
</dbReference>
<evidence type="ECO:0000313" key="1">
    <source>
        <dbReference type="EMBL" id="MBF9000627.1"/>
    </source>
</evidence>
<proteinExistence type="predicted"/>
<protein>
    <submittedName>
        <fullName evidence="1">DUF1456 family protein</fullName>
    </submittedName>
</protein>
<organism evidence="1 2">
    <name type="scientific">Vibrio nitrifigilis</name>
    <dbReference type="NCBI Taxonomy" id="2789781"/>
    <lineage>
        <taxon>Bacteria</taxon>
        <taxon>Pseudomonadati</taxon>
        <taxon>Pseudomonadota</taxon>
        <taxon>Gammaproteobacteria</taxon>
        <taxon>Vibrionales</taxon>
        <taxon>Vibrionaceae</taxon>
        <taxon>Vibrio</taxon>
    </lineage>
</organism>
<accession>A0ABS0GE27</accession>
<name>A0ABS0GE27_9VIBR</name>
<comment type="caution">
    <text evidence="1">The sequence shown here is derived from an EMBL/GenBank/DDBJ whole genome shotgun (WGS) entry which is preliminary data.</text>
</comment>
<dbReference type="Pfam" id="PF07308">
    <property type="entry name" value="DUF1456"/>
    <property type="match status" value="2"/>
</dbReference>
<evidence type="ECO:0000313" key="2">
    <source>
        <dbReference type="Proteomes" id="UP000597206"/>
    </source>
</evidence>
<dbReference type="EMBL" id="JADPMR010000001">
    <property type="protein sequence ID" value="MBF9000627.1"/>
    <property type="molecule type" value="Genomic_DNA"/>
</dbReference>
<dbReference type="Proteomes" id="UP000597206">
    <property type="component" value="Unassembled WGS sequence"/>
</dbReference>
<keyword evidence="2" id="KW-1185">Reference proteome</keyword>